<reference evidence="7 8" key="1">
    <citation type="journal article" date="2018" name="Int. J. Syst. Evol. Microbiol.">
        <title>Adhaeribacter swui sp. nov., isolated from wet mud.</title>
        <authorList>
            <person name="Kim D.U."/>
            <person name="Kim K.W."/>
            <person name="Kang M.S."/>
            <person name="Kim J.Y."/>
            <person name="Jang J.H."/>
            <person name="Kim M.K."/>
        </authorList>
    </citation>
    <scope>NUCLEOTIDE SEQUENCE [LARGE SCALE GENOMIC DNA]</scope>
    <source>
        <strain evidence="7 8">KCTC 52873</strain>
    </source>
</reference>
<dbReference type="InterPro" id="IPR018060">
    <property type="entry name" value="HTH_AraC"/>
</dbReference>
<dbReference type="PROSITE" id="PS50005">
    <property type="entry name" value="TPR"/>
    <property type="match status" value="3"/>
</dbReference>
<feature type="repeat" description="TPR" evidence="4">
    <location>
        <begin position="397"/>
        <end position="430"/>
    </location>
</feature>
<dbReference type="InterPro" id="IPR018062">
    <property type="entry name" value="HTH_AraC-typ_CS"/>
</dbReference>
<dbReference type="Proteomes" id="UP000515237">
    <property type="component" value="Chromosome"/>
</dbReference>
<dbReference type="SMART" id="SM00028">
    <property type="entry name" value="TPR"/>
    <property type="match status" value="4"/>
</dbReference>
<feature type="repeat" description="TPR" evidence="4">
    <location>
        <begin position="541"/>
        <end position="574"/>
    </location>
</feature>
<evidence type="ECO:0000313" key="7">
    <source>
        <dbReference type="EMBL" id="QNF32617.1"/>
    </source>
</evidence>
<evidence type="ECO:0000259" key="6">
    <source>
        <dbReference type="PROSITE" id="PS01124"/>
    </source>
</evidence>
<keyword evidence="8" id="KW-1185">Reference proteome</keyword>
<keyword evidence="5" id="KW-0812">Transmembrane</keyword>
<evidence type="ECO:0000256" key="2">
    <source>
        <dbReference type="ARBA" id="ARBA00023125"/>
    </source>
</evidence>
<keyword evidence="3" id="KW-0804">Transcription</keyword>
<dbReference type="Gene3D" id="1.25.40.10">
    <property type="entry name" value="Tetratricopeptide repeat domain"/>
    <property type="match status" value="2"/>
</dbReference>
<dbReference type="PANTHER" id="PTHR43280">
    <property type="entry name" value="ARAC-FAMILY TRANSCRIPTIONAL REGULATOR"/>
    <property type="match status" value="1"/>
</dbReference>
<accession>A0A7G7G633</accession>
<dbReference type="PRINTS" id="PR00032">
    <property type="entry name" value="HTHARAC"/>
</dbReference>
<dbReference type="SUPFAM" id="SSF46689">
    <property type="entry name" value="Homeodomain-like"/>
    <property type="match status" value="1"/>
</dbReference>
<dbReference type="Gene3D" id="1.10.10.60">
    <property type="entry name" value="Homeodomain-like"/>
    <property type="match status" value="1"/>
</dbReference>
<dbReference type="AlphaFoldDB" id="A0A7G7G633"/>
<evidence type="ECO:0000256" key="5">
    <source>
        <dbReference type="SAM" id="Phobius"/>
    </source>
</evidence>
<name>A0A7G7G633_9BACT</name>
<evidence type="ECO:0000256" key="4">
    <source>
        <dbReference type="PROSITE-ProRule" id="PRU00339"/>
    </source>
</evidence>
<keyword evidence="5" id="KW-1133">Transmembrane helix</keyword>
<dbReference type="RefSeq" id="WP_185273395.1">
    <property type="nucleotide sequence ID" value="NZ_CP055156.1"/>
</dbReference>
<keyword evidence="1" id="KW-0805">Transcription regulation</keyword>
<feature type="domain" description="HTH araC/xylS-type" evidence="6">
    <location>
        <begin position="13"/>
        <end position="112"/>
    </location>
</feature>
<evidence type="ECO:0000313" key="8">
    <source>
        <dbReference type="Proteomes" id="UP000515237"/>
    </source>
</evidence>
<dbReference type="GO" id="GO:0003700">
    <property type="term" value="F:DNA-binding transcription factor activity"/>
    <property type="evidence" value="ECO:0007669"/>
    <property type="project" value="InterPro"/>
</dbReference>
<dbReference type="SUPFAM" id="SSF48452">
    <property type="entry name" value="TPR-like"/>
    <property type="match status" value="2"/>
</dbReference>
<feature type="repeat" description="TPR" evidence="4">
    <location>
        <begin position="472"/>
        <end position="505"/>
    </location>
</feature>
<dbReference type="PANTHER" id="PTHR43280:SF2">
    <property type="entry name" value="HTH-TYPE TRANSCRIPTIONAL REGULATOR EXSA"/>
    <property type="match status" value="1"/>
</dbReference>
<proteinExistence type="predicted"/>
<dbReference type="SMART" id="SM00342">
    <property type="entry name" value="HTH_ARAC"/>
    <property type="match status" value="1"/>
</dbReference>
<evidence type="ECO:0000256" key="3">
    <source>
        <dbReference type="ARBA" id="ARBA00023163"/>
    </source>
</evidence>
<protein>
    <submittedName>
        <fullName evidence="7">Helix-turn-helix domain-containing protein</fullName>
    </submittedName>
</protein>
<dbReference type="EMBL" id="CP055156">
    <property type="protein sequence ID" value="QNF32617.1"/>
    <property type="molecule type" value="Genomic_DNA"/>
</dbReference>
<dbReference type="InterPro" id="IPR011990">
    <property type="entry name" value="TPR-like_helical_dom_sf"/>
</dbReference>
<keyword evidence="4" id="KW-0802">TPR repeat</keyword>
<dbReference type="PROSITE" id="PS01124">
    <property type="entry name" value="HTH_ARAC_FAMILY_2"/>
    <property type="match status" value="1"/>
</dbReference>
<feature type="transmembrane region" description="Helical" evidence="5">
    <location>
        <begin position="144"/>
        <end position="164"/>
    </location>
</feature>
<dbReference type="Gene3D" id="3.40.50.10070">
    <property type="entry name" value="TolB, N-terminal domain"/>
    <property type="match status" value="1"/>
</dbReference>
<dbReference type="GO" id="GO:0043565">
    <property type="term" value="F:sequence-specific DNA binding"/>
    <property type="evidence" value="ECO:0007669"/>
    <property type="project" value="InterPro"/>
</dbReference>
<evidence type="ECO:0000256" key="1">
    <source>
        <dbReference type="ARBA" id="ARBA00023015"/>
    </source>
</evidence>
<dbReference type="KEGG" id="aswu:HUW51_07705"/>
<dbReference type="Pfam" id="PF13181">
    <property type="entry name" value="TPR_8"/>
    <property type="match status" value="2"/>
</dbReference>
<dbReference type="Pfam" id="PF12833">
    <property type="entry name" value="HTH_18"/>
    <property type="match status" value="1"/>
</dbReference>
<dbReference type="InterPro" id="IPR020449">
    <property type="entry name" value="Tscrpt_reg_AraC-type_HTH"/>
</dbReference>
<dbReference type="InterPro" id="IPR019734">
    <property type="entry name" value="TPR_rpt"/>
</dbReference>
<keyword evidence="5" id="KW-0472">Membrane</keyword>
<dbReference type="InterPro" id="IPR009057">
    <property type="entry name" value="Homeodomain-like_sf"/>
</dbReference>
<keyword evidence="2" id="KW-0238">DNA-binding</keyword>
<gene>
    <name evidence="7" type="ORF">HUW51_07705</name>
</gene>
<sequence length="698" mass="81007">MPQSSIIDNDFINQITAIVEKNIANEQFGVSELAEEMNMSRSNLLRKIKKLTNLSVSQLIREVRLQRGMDLLRQTTLNVSEVAFQVGFSSTSYFIKCFREYYGYPPGEVGKRAEEAEDDELVKTEEVAESSPVPVVKSKPRSKYGFIALAGLVLIIALGLWYFFKISSSPVPLREKSIVVLPFKNDSSDSSNVYIINGLMESTLNNLQKIKDLKVISRTSAEKYRHTTKTIPEMAQELHANYFVEGSGQKIGNQILLNIQLIDATTDQHLWAKQYKRETQDIFTLQQEIARNIAQEIQAVITPEEEKRINKNPTNNLVAYDLFLKGQEFYRRGRPEDLAKAIPFLKKAVAHDSSFALAYAELATVYYYRDLHHTEKKFTAEVNNYADKALLYDAKLPESLVAKAMYYMLRKEYSQSVPYLEKALEYHPNSALVIHFLSDLYNLYLPNAAKYLEYALKGLRLDVASYDSATTSYTYLHLSNAFVQTGFIDEALRYINKSLQYNPHNPFAGYLKVFILYAKTHNLPQTRQLMLQELNKDTTRLDIMLQMGQICYQMRDYKSAYQYYKRFTQIREQQKLEVYQNQDLNIGITLAKMGYSAEAEKYIRSYKKFADQDKSIYQHLYLATYYAYRNNVPKALEHFELFSRENNYQYWVLLSDKDPVADTVKNLPEFKKTMANIKAKFWQKHRELKKSLEAQQLL</sequence>
<organism evidence="7 8">
    <name type="scientific">Adhaeribacter swui</name>
    <dbReference type="NCBI Taxonomy" id="2086471"/>
    <lineage>
        <taxon>Bacteria</taxon>
        <taxon>Pseudomonadati</taxon>
        <taxon>Bacteroidota</taxon>
        <taxon>Cytophagia</taxon>
        <taxon>Cytophagales</taxon>
        <taxon>Hymenobacteraceae</taxon>
        <taxon>Adhaeribacter</taxon>
    </lineage>
</organism>
<dbReference type="PROSITE" id="PS00041">
    <property type="entry name" value="HTH_ARAC_FAMILY_1"/>
    <property type="match status" value="1"/>
</dbReference>